<dbReference type="AlphaFoldDB" id="A0AAW0ATI5"/>
<sequence>MLGQNFAYSEAAGQLEQLTSDRLSSGAIENALCHYAKNIPDNCLDLTTSDSVNGHTWHLTKQTHEELPPEEMVFTLHGIIMQCDLPPIIRPYGRFVSPKHVQQRVLLTGINTPMFADAIQGLARVDGVLRQAIREEHPRTLAGETEGYSTVEVANRYFTSKKVAREEHHVGFTKEVDPKGILDDLRGEAFVHTEDNVVEYYQRQVVNDDQRFRKIHPSRITKGDIVEVQLTVNLVELASGKGRNTNLQYITKLVLRSITLLDKAYSESIRMSKTPGTNRVTLKRKIGHTDEETRDAERRIKRMANR</sequence>
<evidence type="ECO:0000256" key="1">
    <source>
        <dbReference type="SAM" id="MobiDB-lite"/>
    </source>
</evidence>
<reference evidence="2 3" key="1">
    <citation type="submission" date="2024-01" db="EMBL/GenBank/DDBJ databases">
        <title>A draft genome for a cacao thread blight-causing isolate of Paramarasmius palmivorus.</title>
        <authorList>
            <person name="Baruah I.K."/>
            <person name="Bukari Y."/>
            <person name="Amoako-Attah I."/>
            <person name="Meinhardt L.W."/>
            <person name="Bailey B.A."/>
            <person name="Cohen S.P."/>
        </authorList>
    </citation>
    <scope>NUCLEOTIDE SEQUENCE [LARGE SCALE GENOMIC DNA]</scope>
    <source>
        <strain evidence="2 3">GH-12</strain>
    </source>
</reference>
<feature type="compositionally biased region" description="Basic and acidic residues" evidence="1">
    <location>
        <begin position="287"/>
        <end position="298"/>
    </location>
</feature>
<organism evidence="2 3">
    <name type="scientific">Paramarasmius palmivorus</name>
    <dbReference type="NCBI Taxonomy" id="297713"/>
    <lineage>
        <taxon>Eukaryota</taxon>
        <taxon>Fungi</taxon>
        <taxon>Dikarya</taxon>
        <taxon>Basidiomycota</taxon>
        <taxon>Agaricomycotina</taxon>
        <taxon>Agaricomycetes</taxon>
        <taxon>Agaricomycetidae</taxon>
        <taxon>Agaricales</taxon>
        <taxon>Marasmiineae</taxon>
        <taxon>Marasmiaceae</taxon>
        <taxon>Paramarasmius</taxon>
    </lineage>
</organism>
<evidence type="ECO:0000313" key="2">
    <source>
        <dbReference type="EMBL" id="KAK7016390.1"/>
    </source>
</evidence>
<evidence type="ECO:0000313" key="3">
    <source>
        <dbReference type="Proteomes" id="UP001383192"/>
    </source>
</evidence>
<protein>
    <submittedName>
        <fullName evidence="2">Uncharacterized protein</fullName>
    </submittedName>
</protein>
<feature type="region of interest" description="Disordered" evidence="1">
    <location>
        <begin position="286"/>
        <end position="306"/>
    </location>
</feature>
<accession>A0AAW0ATI5</accession>
<dbReference type="EMBL" id="JAYKXP010000287">
    <property type="protein sequence ID" value="KAK7016390.1"/>
    <property type="molecule type" value="Genomic_DNA"/>
</dbReference>
<proteinExistence type="predicted"/>
<name>A0AAW0ATI5_9AGAR</name>
<dbReference type="Proteomes" id="UP001383192">
    <property type="component" value="Unassembled WGS sequence"/>
</dbReference>
<gene>
    <name evidence="2" type="ORF">VNI00_018916</name>
</gene>
<comment type="caution">
    <text evidence="2">The sequence shown here is derived from an EMBL/GenBank/DDBJ whole genome shotgun (WGS) entry which is preliminary data.</text>
</comment>
<keyword evidence="3" id="KW-1185">Reference proteome</keyword>